<dbReference type="EMBL" id="MU858072">
    <property type="protein sequence ID" value="KAK4216120.1"/>
    <property type="molecule type" value="Genomic_DNA"/>
</dbReference>
<accession>A0AAN6YCL1</accession>
<evidence type="ECO:0000256" key="2">
    <source>
        <dbReference type="ARBA" id="ARBA00010559"/>
    </source>
</evidence>
<evidence type="ECO:0000313" key="13">
    <source>
        <dbReference type="EMBL" id="KAK4216120.1"/>
    </source>
</evidence>
<keyword evidence="5 10" id="KW-0690">Ribosome biogenesis</keyword>
<dbReference type="GO" id="GO:0030686">
    <property type="term" value="C:90S preribosome"/>
    <property type="evidence" value="ECO:0007669"/>
    <property type="project" value="TreeGrafter"/>
</dbReference>
<dbReference type="PANTHER" id="PTHR13457">
    <property type="entry name" value="BAP28"/>
    <property type="match status" value="1"/>
</dbReference>
<dbReference type="Pfam" id="PF12397">
    <property type="entry name" value="U3snoRNP10"/>
    <property type="match status" value="1"/>
</dbReference>
<evidence type="ECO:0000256" key="5">
    <source>
        <dbReference type="ARBA" id="ARBA00022517"/>
    </source>
</evidence>
<evidence type="ECO:0000256" key="4">
    <source>
        <dbReference type="ARBA" id="ARBA00015399"/>
    </source>
</evidence>
<evidence type="ECO:0000256" key="11">
    <source>
        <dbReference type="SAM" id="MobiDB-lite"/>
    </source>
</evidence>
<keyword evidence="6 10" id="KW-0698">rRNA processing</keyword>
<dbReference type="InterPro" id="IPR012954">
    <property type="entry name" value="BP28_C_dom"/>
</dbReference>
<reference evidence="13" key="2">
    <citation type="submission" date="2023-05" db="EMBL/GenBank/DDBJ databases">
        <authorList>
            <consortium name="Lawrence Berkeley National Laboratory"/>
            <person name="Steindorff A."/>
            <person name="Hensen N."/>
            <person name="Bonometti L."/>
            <person name="Westerberg I."/>
            <person name="Brannstrom I.O."/>
            <person name="Guillou S."/>
            <person name="Cros-Aarteil S."/>
            <person name="Calhoun S."/>
            <person name="Haridas S."/>
            <person name="Kuo A."/>
            <person name="Mondo S."/>
            <person name="Pangilinan J."/>
            <person name="Riley R."/>
            <person name="Labutti K."/>
            <person name="Andreopoulos B."/>
            <person name="Lipzen A."/>
            <person name="Chen C."/>
            <person name="Yanf M."/>
            <person name="Daum C."/>
            <person name="Ng V."/>
            <person name="Clum A."/>
            <person name="Ohm R."/>
            <person name="Martin F."/>
            <person name="Silar P."/>
            <person name="Natvig D."/>
            <person name="Lalanne C."/>
            <person name="Gautier V."/>
            <person name="Ament-Velasquez S.L."/>
            <person name="Kruys A."/>
            <person name="Hutchinson M.I."/>
            <person name="Powell A.J."/>
            <person name="Barry K."/>
            <person name="Miller A.N."/>
            <person name="Grigoriev I.V."/>
            <person name="Debuchy R."/>
            <person name="Gladieux P."/>
            <person name="Thoren M.H."/>
            <person name="Johannesson H."/>
        </authorList>
    </citation>
    <scope>NUCLEOTIDE SEQUENCE</scope>
    <source>
        <strain evidence="13">PSN293</strain>
    </source>
</reference>
<dbReference type="GO" id="GO:0034455">
    <property type="term" value="C:t-UTP complex"/>
    <property type="evidence" value="ECO:0007669"/>
    <property type="project" value="TreeGrafter"/>
</dbReference>
<evidence type="ECO:0000256" key="1">
    <source>
        <dbReference type="ARBA" id="ARBA00004604"/>
    </source>
</evidence>
<comment type="subcellular location">
    <subcellularLocation>
        <location evidence="1 10">Nucleus</location>
        <location evidence="1 10">Nucleolus</location>
    </subcellularLocation>
</comment>
<feature type="region of interest" description="Disordered" evidence="11">
    <location>
        <begin position="869"/>
        <end position="894"/>
    </location>
</feature>
<evidence type="ECO:0000256" key="8">
    <source>
        <dbReference type="ARBA" id="ARBA00023274"/>
    </source>
</evidence>
<dbReference type="GO" id="GO:0032040">
    <property type="term" value="C:small-subunit processome"/>
    <property type="evidence" value="ECO:0007669"/>
    <property type="project" value="TreeGrafter"/>
</dbReference>
<dbReference type="SMART" id="SM01036">
    <property type="entry name" value="BP28CT"/>
    <property type="match status" value="1"/>
</dbReference>
<feature type="domain" description="BP28 C-terminal" evidence="12">
    <location>
        <begin position="1499"/>
        <end position="1653"/>
    </location>
</feature>
<dbReference type="InterPro" id="IPR040191">
    <property type="entry name" value="UTP10"/>
</dbReference>
<dbReference type="Pfam" id="PF08146">
    <property type="entry name" value="BP28CT"/>
    <property type="match status" value="1"/>
</dbReference>
<keyword evidence="14" id="KW-1185">Reference proteome</keyword>
<evidence type="ECO:0000259" key="12">
    <source>
        <dbReference type="SMART" id="SM01036"/>
    </source>
</evidence>
<comment type="function">
    <text evidence="9">Involved in nucleolar processing of pre-18S ribosomal RNA. Involved in ribosome biosynthesis.</text>
</comment>
<dbReference type="InterPro" id="IPR056473">
    <property type="entry name" value="HEAT_Utp10/HEAT1"/>
</dbReference>
<evidence type="ECO:0000256" key="3">
    <source>
        <dbReference type="ARBA" id="ARBA00011399"/>
    </source>
</evidence>
<evidence type="ECO:0000256" key="10">
    <source>
        <dbReference type="RuleBase" id="RU367065"/>
    </source>
</evidence>
<protein>
    <recommendedName>
        <fullName evidence="4 10">U3 small nucleolar RNA-associated protein 10</fullName>
    </recommendedName>
</protein>
<evidence type="ECO:0000256" key="9">
    <source>
        <dbReference type="ARBA" id="ARBA00025076"/>
    </source>
</evidence>
<reference evidence="13" key="1">
    <citation type="journal article" date="2023" name="Mol. Phylogenet. Evol.">
        <title>Genome-scale phylogeny and comparative genomics of the fungal order Sordariales.</title>
        <authorList>
            <person name="Hensen N."/>
            <person name="Bonometti L."/>
            <person name="Westerberg I."/>
            <person name="Brannstrom I.O."/>
            <person name="Guillou S."/>
            <person name="Cros-Aarteil S."/>
            <person name="Calhoun S."/>
            <person name="Haridas S."/>
            <person name="Kuo A."/>
            <person name="Mondo S."/>
            <person name="Pangilinan J."/>
            <person name="Riley R."/>
            <person name="LaButti K."/>
            <person name="Andreopoulos B."/>
            <person name="Lipzen A."/>
            <person name="Chen C."/>
            <person name="Yan M."/>
            <person name="Daum C."/>
            <person name="Ng V."/>
            <person name="Clum A."/>
            <person name="Steindorff A."/>
            <person name="Ohm R.A."/>
            <person name="Martin F."/>
            <person name="Silar P."/>
            <person name="Natvig D.O."/>
            <person name="Lalanne C."/>
            <person name="Gautier V."/>
            <person name="Ament-Velasquez S.L."/>
            <person name="Kruys A."/>
            <person name="Hutchinson M.I."/>
            <person name="Powell A.J."/>
            <person name="Barry K."/>
            <person name="Miller A.N."/>
            <person name="Grigoriev I.V."/>
            <person name="Debuchy R."/>
            <person name="Gladieux P."/>
            <person name="Hiltunen Thoren M."/>
            <person name="Johannesson H."/>
        </authorList>
    </citation>
    <scope>NUCLEOTIDE SEQUENCE</scope>
    <source>
        <strain evidence="13">PSN293</strain>
    </source>
</reference>
<evidence type="ECO:0000313" key="14">
    <source>
        <dbReference type="Proteomes" id="UP001301769"/>
    </source>
</evidence>
<dbReference type="GO" id="GO:0000462">
    <property type="term" value="P:maturation of SSU-rRNA from tricistronic rRNA transcript (SSU-rRNA, 5.8S rRNA, LSU-rRNA)"/>
    <property type="evidence" value="ECO:0007669"/>
    <property type="project" value="TreeGrafter"/>
</dbReference>
<keyword evidence="8 10" id="KW-0687">Ribonucleoprotein</keyword>
<dbReference type="GO" id="GO:0045943">
    <property type="term" value="P:positive regulation of transcription by RNA polymerase I"/>
    <property type="evidence" value="ECO:0007669"/>
    <property type="project" value="TreeGrafter"/>
</dbReference>
<dbReference type="Pfam" id="PF23243">
    <property type="entry name" value="HEAT_HEATR1"/>
    <property type="match status" value="1"/>
</dbReference>
<dbReference type="SUPFAM" id="SSF48371">
    <property type="entry name" value="ARM repeat"/>
    <property type="match status" value="1"/>
</dbReference>
<dbReference type="InterPro" id="IPR022125">
    <property type="entry name" value="U3snoRNP10_N"/>
</dbReference>
<comment type="subunit">
    <text evidence="3 10">Component of the ribosomal small subunit (SSU) processome.</text>
</comment>
<evidence type="ECO:0000256" key="7">
    <source>
        <dbReference type="ARBA" id="ARBA00023242"/>
    </source>
</evidence>
<comment type="similarity">
    <text evidence="2 10">Belongs to the HEATR1/UTP10 family.</text>
</comment>
<dbReference type="Proteomes" id="UP001301769">
    <property type="component" value="Unassembled WGS sequence"/>
</dbReference>
<organism evidence="13 14">
    <name type="scientific">Rhypophila decipiens</name>
    <dbReference type="NCBI Taxonomy" id="261697"/>
    <lineage>
        <taxon>Eukaryota</taxon>
        <taxon>Fungi</taxon>
        <taxon>Dikarya</taxon>
        <taxon>Ascomycota</taxon>
        <taxon>Pezizomycotina</taxon>
        <taxon>Sordariomycetes</taxon>
        <taxon>Sordariomycetidae</taxon>
        <taxon>Sordariales</taxon>
        <taxon>Naviculisporaceae</taxon>
        <taxon>Rhypophila</taxon>
    </lineage>
</organism>
<dbReference type="InterPro" id="IPR016024">
    <property type="entry name" value="ARM-type_fold"/>
</dbReference>
<comment type="caution">
    <text evidence="13">The sequence shown here is derived from an EMBL/GenBank/DDBJ whole genome shotgun (WGS) entry which is preliminary data.</text>
</comment>
<gene>
    <name evidence="13" type="ORF">QBC37DRAFT_417813</name>
</gene>
<dbReference type="GO" id="GO:0030515">
    <property type="term" value="F:snoRNA binding"/>
    <property type="evidence" value="ECO:0007669"/>
    <property type="project" value="TreeGrafter"/>
</dbReference>
<dbReference type="PANTHER" id="PTHR13457:SF1">
    <property type="entry name" value="HEAT REPEAT-CONTAINING PROTEIN 1"/>
    <property type="match status" value="1"/>
</dbReference>
<sequence>MASSLAAQLAEIAANSRSTLNTKALKAAHSKSLIFEPRVAAGQTFAEIYTLCRDGFEELCHLDPRFAYFNNSLWSDQSQEQDRTQMTKDENAALDKHIEAFLHLCGSRLRLMPAIKAIEWLIRRFRIHEFNTAVLITTFLPYHTTPVFMTLLSILPSELPVEYRFLYPYIKSLTALPRAAIVTQATNSPNFLSGLSQYTLESCRTKQEYPALISFWAGITAEAVNRMLDKGRSGRRAIQTQNNLALLQEIGPVLSDAMVMKDVPGLRIASYMIVTILASKGNLGDEALRSFMDQLVLGWTPDTHKTGLVCLCILSQFRSAKQLSARVTKALLKVPEIAATLSEINKDYRADRLANGLALALVDRLSKKGDIRGLPVVKSLLVSELLQKKQVKVLCGMLLVAPFRVNDEVDPDGQIRKELGSWLVSLSQAGGNAGDSIRAAIKDADVDIDELELKLGTSIRPTLAIEDAPDDMDEDSKPVVAEERTLSVDFEKLALLPEPPSSCLAQGSSSLLNDLSSFFISVAGNEENLKKFDEAPILSRPLAPTKSFYLSFYMRLWCGPVPTLAKVAALERVKLRLKEDDCADHDFHAILPYCVTALSDPSKKVRRAAGDLVTVIGQSFTKSSSPGQTWGTKDLYGKTDELHWLSPEDVRKFVHSVLLPSLEESVLHEDHVLTAITSALEGETEKKISSSVRLSIFKFLSSTVIATPLLPTKLRLLKSLNSVRKISGTSRTDLLLPLLRWWASLGESGAQLTAAQQSVDEAALDKACVDVVIANNQAGHGLLLGLAKDAKTATRPGLIRAIFSRIAKIWPSMKSEPQLSTAQEMLLLAQTPLSPVSVEAAELLRGVDLSTKILAELLGSLENELKMPTAPSPYAKRRRLSAPDEKPAVPLQPSAEAKATVNKATFILELVQSSNPAQHPELLPNLFEVLSGLIHLRSLVGSELGYLQDLVLSSLSAMIPAYKNNKDLSIDASVGYGDVLALCIQRSSSPHVINAALLLVASLAKTAPEVVLHSVMPIFTFMSSSVLKQADDYSAIVVHKTIKEVIPPLIETFRKNKRNLVASTADLLTSFVTAFEHIPAHRKHELFMSLIEKLGPDDFLFAVIGMLVDRYGPTDNITEFTTQIIASLSVETQLQTLIKSLDLTNDILKPKPTISNTLLGKHDKADQDPQKIALKQLTLLPNLLANRRLKQEIVKLTENDDMESAKVLELYAQLLEHLLTLGSAVKAKKALYSRVGDALANLLNLLSISSFIKTVETLLDRKDVALRQKVLRALELRVDKESNTDPKSRAALLAFLPQLTAVIRESNDMGYKHTAVTCVDKIAEKYGKKDLETVAAAAATIAGDHCLGQPTQSLRVMALLCLASLVDVLQDAIVPVLPAAIPKALGYLEETVAGGSPDLALHNAVYTFMTALAQHIPYMISGAYLDRLLTCSSASAAAGLDSEANQNRVDCLKFIATLVDSKILFTALNNNWSKAVSYGYPALAENLRILGVALDKHTKSTVSKNATILAEILLNGLDVRRVVASADYKGPQQDETQLEALESAVNENALKMIYKLNDASFRPLFNQMIEWSVSGLPIQDKKGRTLRMLSLYGFLHTFFDNLKSIVTGYASYITDNAVKIVREANLKDDNERELWSRVLETLGSCFEFDKDDFWQAPTHFGTVMPLLVDQFLHAGKEGFAAEVTESLIPAVVELAAVADSTEHHKDLNTRLLKLMRSEEAGVRLAVVKCQQELTDRLGAEWLRNLVEMVIAIRELQDDDDEIVERENQRWIVAIEKTLGESLDTMLQ</sequence>
<keyword evidence="7 10" id="KW-0539">Nucleus</keyword>
<name>A0AAN6YCL1_9PEZI</name>
<proteinExistence type="inferred from homology"/>
<evidence type="ECO:0000256" key="6">
    <source>
        <dbReference type="ARBA" id="ARBA00022552"/>
    </source>
</evidence>